<sequence>MPLHTLSPLLERRKKRGKSLHLSRLACWGALLFSPLAAASLEAGKLIDLPLEELLKIEVVSASRFAQSTTEAPATVAVIEEDELRQHGYRNLAEALVTVPGVYSSNDHNYTYLGVRGFNRPGDYGTRILLLTDGARRNDPLYDQALFGNEAPIEIDWVKRLEFVSGPASAVYGPNALFGTVNTVMLEGGDINGARASLDAGTWNTQRFGLVAGQKLEGERDWFLGLAAYQSGGENFYFPEYHNGTSNGRADGLDGERYHKAYAKFRWGNWRLAGNFSSRTKDLATAPWGTMFGADGTWNRDTTSLIELRYDGDNHKGWQPSFRAYRGGYRYDGSYRYETSPNSKDRATAEWLGSEFHLAYTGFAQHKLMAGVDAQWNTRVEQVYYETDPRSAILDTNNPSRVVSVFAQDEWRFLPEWLLNLSLRHDKHSDYSGVTSPRAALIWNATPRLALKAMLGNAYRFPNAYERFYHDGNVTQSANPNLKPEQIHSRELSATYRIGQGGRVGASFYDNDIRNLIDQVTDSSGVSTYTNLGKVRARGVELDAENRWSGGYRLRGSVSWQRSKLENGGILADSPKWLGKLVADVPLPHGWIASGEMLGVAARDGNNGAVPGYGIVNLKLSSARSNKLGQVSIAVYNIGNRRYYAPTNAYLVQHAVEQPRRQFMLRATLGL</sequence>
<keyword evidence="6" id="KW-0732">Signal</keyword>
<evidence type="ECO:0000256" key="4">
    <source>
        <dbReference type="ARBA" id="ARBA00022452"/>
    </source>
</evidence>
<dbReference type="Pfam" id="PF07715">
    <property type="entry name" value="Plug"/>
    <property type="match status" value="1"/>
</dbReference>
<dbReference type="InterPro" id="IPR037066">
    <property type="entry name" value="Plug_dom_sf"/>
</dbReference>
<keyword evidence="8 11" id="KW-0472">Membrane</keyword>
<evidence type="ECO:0000256" key="9">
    <source>
        <dbReference type="ARBA" id="ARBA00023170"/>
    </source>
</evidence>
<dbReference type="GO" id="GO:0009279">
    <property type="term" value="C:cell outer membrane"/>
    <property type="evidence" value="ECO:0007669"/>
    <property type="project" value="UniProtKB-SubCell"/>
</dbReference>
<dbReference type="EMBL" id="FOVE01000014">
    <property type="protein sequence ID" value="SFN64855.1"/>
    <property type="molecule type" value="Genomic_DNA"/>
</dbReference>
<accession>A0A1I5AQY4</accession>
<dbReference type="PANTHER" id="PTHR30069">
    <property type="entry name" value="TONB-DEPENDENT OUTER MEMBRANE RECEPTOR"/>
    <property type="match status" value="1"/>
</dbReference>
<keyword evidence="10 11" id="KW-0998">Cell outer membrane</keyword>
<dbReference type="GO" id="GO:0044718">
    <property type="term" value="P:siderophore transmembrane transport"/>
    <property type="evidence" value="ECO:0007669"/>
    <property type="project" value="TreeGrafter"/>
</dbReference>
<keyword evidence="9" id="KW-0675">Receptor</keyword>
<evidence type="ECO:0000259" key="13">
    <source>
        <dbReference type="Pfam" id="PF00593"/>
    </source>
</evidence>
<dbReference type="Pfam" id="PF00593">
    <property type="entry name" value="TonB_dep_Rec_b-barrel"/>
    <property type="match status" value="1"/>
</dbReference>
<dbReference type="PROSITE" id="PS52016">
    <property type="entry name" value="TONB_DEPENDENT_REC_3"/>
    <property type="match status" value="1"/>
</dbReference>
<proteinExistence type="inferred from homology"/>
<gene>
    <name evidence="15" type="ORF">SAMN05660284_01960</name>
</gene>
<evidence type="ECO:0000256" key="12">
    <source>
        <dbReference type="RuleBase" id="RU003357"/>
    </source>
</evidence>
<evidence type="ECO:0000256" key="1">
    <source>
        <dbReference type="ARBA" id="ARBA00004571"/>
    </source>
</evidence>
<dbReference type="SUPFAM" id="SSF56935">
    <property type="entry name" value="Porins"/>
    <property type="match status" value="1"/>
</dbReference>
<evidence type="ECO:0000256" key="2">
    <source>
        <dbReference type="ARBA" id="ARBA00009810"/>
    </source>
</evidence>
<dbReference type="Gene3D" id="2.170.130.10">
    <property type="entry name" value="TonB-dependent receptor, plug domain"/>
    <property type="match status" value="1"/>
</dbReference>
<dbReference type="Proteomes" id="UP000242869">
    <property type="component" value="Unassembled WGS sequence"/>
</dbReference>
<dbReference type="PANTHER" id="PTHR30069:SF29">
    <property type="entry name" value="HEMOGLOBIN AND HEMOGLOBIN-HAPTOGLOBIN-BINDING PROTEIN 1-RELATED"/>
    <property type="match status" value="1"/>
</dbReference>
<evidence type="ECO:0000256" key="8">
    <source>
        <dbReference type="ARBA" id="ARBA00023136"/>
    </source>
</evidence>
<evidence type="ECO:0000256" key="10">
    <source>
        <dbReference type="ARBA" id="ARBA00023237"/>
    </source>
</evidence>
<evidence type="ECO:0000313" key="15">
    <source>
        <dbReference type="EMBL" id="SFN64855.1"/>
    </source>
</evidence>
<feature type="domain" description="TonB-dependent receptor plug" evidence="14">
    <location>
        <begin position="70"/>
        <end position="180"/>
    </location>
</feature>
<keyword evidence="7 12" id="KW-0798">TonB box</keyword>
<evidence type="ECO:0000256" key="7">
    <source>
        <dbReference type="ARBA" id="ARBA00023077"/>
    </source>
</evidence>
<comment type="subcellular location">
    <subcellularLocation>
        <location evidence="1 11">Cell outer membrane</location>
        <topology evidence="1 11">Multi-pass membrane protein</topology>
    </subcellularLocation>
</comment>
<dbReference type="Gene3D" id="2.40.170.20">
    <property type="entry name" value="TonB-dependent receptor, beta-barrel domain"/>
    <property type="match status" value="1"/>
</dbReference>
<keyword evidence="5 11" id="KW-0812">Transmembrane</keyword>
<organism evidence="15 16">
    <name type="scientific">Formivibrio citricus</name>
    <dbReference type="NCBI Taxonomy" id="83765"/>
    <lineage>
        <taxon>Bacteria</taxon>
        <taxon>Pseudomonadati</taxon>
        <taxon>Pseudomonadota</taxon>
        <taxon>Betaproteobacteria</taxon>
        <taxon>Neisseriales</taxon>
        <taxon>Chitinibacteraceae</taxon>
        <taxon>Formivibrio</taxon>
    </lineage>
</organism>
<dbReference type="RefSeq" id="WP_091195335.1">
    <property type="nucleotide sequence ID" value="NZ_FOVE01000014.1"/>
</dbReference>
<keyword evidence="3 11" id="KW-0813">Transport</keyword>
<dbReference type="InterPro" id="IPR036942">
    <property type="entry name" value="Beta-barrel_TonB_sf"/>
</dbReference>
<dbReference type="GO" id="GO:0015344">
    <property type="term" value="F:siderophore uptake transmembrane transporter activity"/>
    <property type="evidence" value="ECO:0007669"/>
    <property type="project" value="TreeGrafter"/>
</dbReference>
<feature type="domain" description="TonB-dependent receptor-like beta-barrel" evidence="13">
    <location>
        <begin position="258"/>
        <end position="638"/>
    </location>
</feature>
<keyword evidence="16" id="KW-1185">Reference proteome</keyword>
<evidence type="ECO:0000256" key="11">
    <source>
        <dbReference type="PROSITE-ProRule" id="PRU01360"/>
    </source>
</evidence>
<evidence type="ECO:0000256" key="5">
    <source>
        <dbReference type="ARBA" id="ARBA00022692"/>
    </source>
</evidence>
<evidence type="ECO:0000256" key="6">
    <source>
        <dbReference type="ARBA" id="ARBA00022729"/>
    </source>
</evidence>
<name>A0A1I5AQY4_9NEIS</name>
<comment type="similarity">
    <text evidence="2 11 12">Belongs to the TonB-dependent receptor family.</text>
</comment>
<keyword evidence="4 11" id="KW-1134">Transmembrane beta strand</keyword>
<evidence type="ECO:0000256" key="3">
    <source>
        <dbReference type="ARBA" id="ARBA00022448"/>
    </source>
</evidence>
<dbReference type="InterPro" id="IPR012910">
    <property type="entry name" value="Plug_dom"/>
</dbReference>
<dbReference type="STRING" id="83765.SAMN05660284_01960"/>
<evidence type="ECO:0000259" key="14">
    <source>
        <dbReference type="Pfam" id="PF07715"/>
    </source>
</evidence>
<dbReference type="InterPro" id="IPR000531">
    <property type="entry name" value="Beta-barrel_TonB"/>
</dbReference>
<dbReference type="InterPro" id="IPR039426">
    <property type="entry name" value="TonB-dep_rcpt-like"/>
</dbReference>
<dbReference type="CDD" id="cd01347">
    <property type="entry name" value="ligand_gated_channel"/>
    <property type="match status" value="1"/>
</dbReference>
<protein>
    <submittedName>
        <fullName evidence="15">Iron complex outermembrane recepter protein</fullName>
    </submittedName>
</protein>
<dbReference type="AlphaFoldDB" id="A0A1I5AQY4"/>
<evidence type="ECO:0000313" key="16">
    <source>
        <dbReference type="Proteomes" id="UP000242869"/>
    </source>
</evidence>
<reference evidence="16" key="1">
    <citation type="submission" date="2016-10" db="EMBL/GenBank/DDBJ databases">
        <authorList>
            <person name="Varghese N."/>
            <person name="Submissions S."/>
        </authorList>
    </citation>
    <scope>NUCLEOTIDE SEQUENCE [LARGE SCALE GENOMIC DNA]</scope>
    <source>
        <strain evidence="16">DSM 6150</strain>
    </source>
</reference>
<dbReference type="OrthoDB" id="5332150at2"/>